<accession>A0A917N5C7</accession>
<dbReference type="EMBL" id="BMDT01000013">
    <property type="protein sequence ID" value="GGI66605.1"/>
    <property type="molecule type" value="Genomic_DNA"/>
</dbReference>
<dbReference type="Pfam" id="PF16067">
    <property type="entry name" value="DUF4809"/>
    <property type="match status" value="1"/>
</dbReference>
<organism evidence="1 2">
    <name type="scientific">Enterococcus alcedinis</name>
    <dbReference type="NCBI Taxonomy" id="1274384"/>
    <lineage>
        <taxon>Bacteria</taxon>
        <taxon>Bacillati</taxon>
        <taxon>Bacillota</taxon>
        <taxon>Bacilli</taxon>
        <taxon>Lactobacillales</taxon>
        <taxon>Enterococcaceae</taxon>
        <taxon>Enterococcus</taxon>
    </lineage>
</organism>
<protein>
    <submittedName>
        <fullName evidence="1">DUF4809 domain-containing protein</fullName>
    </submittedName>
</protein>
<reference evidence="1" key="1">
    <citation type="journal article" date="2014" name="Int. J. Syst. Evol. Microbiol.">
        <title>Complete genome sequence of Corynebacterium casei LMG S-19264T (=DSM 44701T), isolated from a smear-ripened cheese.</title>
        <authorList>
            <consortium name="US DOE Joint Genome Institute (JGI-PGF)"/>
            <person name="Walter F."/>
            <person name="Albersmeier A."/>
            <person name="Kalinowski J."/>
            <person name="Ruckert C."/>
        </authorList>
    </citation>
    <scope>NUCLEOTIDE SEQUENCE</scope>
    <source>
        <strain evidence="1">CCM 8433</strain>
    </source>
</reference>
<reference evidence="1" key="2">
    <citation type="submission" date="2020-09" db="EMBL/GenBank/DDBJ databases">
        <authorList>
            <person name="Sun Q."/>
            <person name="Sedlacek I."/>
        </authorList>
    </citation>
    <scope>NUCLEOTIDE SEQUENCE</scope>
    <source>
        <strain evidence="1">CCM 8433</strain>
    </source>
</reference>
<name>A0A917N5C7_9ENTE</name>
<keyword evidence="2" id="KW-1185">Reference proteome</keyword>
<evidence type="ECO:0000313" key="2">
    <source>
        <dbReference type="Proteomes" id="UP000622610"/>
    </source>
</evidence>
<dbReference type="RefSeq" id="WP_188368433.1">
    <property type="nucleotide sequence ID" value="NZ_BMDT01000013.1"/>
</dbReference>
<gene>
    <name evidence="1" type="ORF">GCM10011482_22590</name>
</gene>
<proteinExistence type="predicted"/>
<evidence type="ECO:0000313" key="1">
    <source>
        <dbReference type="EMBL" id="GGI66605.1"/>
    </source>
</evidence>
<dbReference type="Proteomes" id="UP000622610">
    <property type="component" value="Unassembled WGS sequence"/>
</dbReference>
<comment type="caution">
    <text evidence="1">The sequence shown here is derived from an EMBL/GenBank/DDBJ whole genome shotgun (WGS) entry which is preliminary data.</text>
</comment>
<dbReference type="AlphaFoldDB" id="A0A917N5C7"/>
<dbReference type="InterPro" id="IPR032080">
    <property type="entry name" value="DUF4809"/>
</dbReference>
<sequence>MEAKITCTTELVQGGCNACPVVPSTSYAICFDQTAIPLGGLEVESLIMAVALKKGFRQDLVMGFDEDYTVFKKEQQQVTFKDFYGSLTYENSSQKMTLKNTYDSKEELFTQVNRVLNELFQIESVAFKVEEVEA</sequence>